<comment type="caution">
    <text evidence="8">The sequence shown here is derived from an EMBL/GenBank/DDBJ whole genome shotgun (WGS) entry which is preliminary data.</text>
</comment>
<keyword evidence="3 6" id="KW-0812">Transmembrane</keyword>
<comment type="subcellular location">
    <subcellularLocation>
        <location evidence="1">Membrane</location>
        <topology evidence="1">Multi-pass membrane protein</topology>
    </subcellularLocation>
</comment>
<evidence type="ECO:0000256" key="2">
    <source>
        <dbReference type="ARBA" id="ARBA00022448"/>
    </source>
</evidence>
<dbReference type="Pfam" id="PF01545">
    <property type="entry name" value="Cation_efflux"/>
    <property type="match status" value="1"/>
</dbReference>
<evidence type="ECO:0000313" key="9">
    <source>
        <dbReference type="Proteomes" id="UP000729913"/>
    </source>
</evidence>
<feature type="domain" description="Cation efflux protein transmembrane" evidence="7">
    <location>
        <begin position="3"/>
        <end position="65"/>
    </location>
</feature>
<dbReference type="Proteomes" id="UP000729913">
    <property type="component" value="Unassembled WGS sequence"/>
</dbReference>
<accession>A0A8J5QUA6</accession>
<dbReference type="GO" id="GO:0006829">
    <property type="term" value="P:zinc ion transport"/>
    <property type="evidence" value="ECO:0007669"/>
    <property type="project" value="InterPro"/>
</dbReference>
<dbReference type="GO" id="GO:0006882">
    <property type="term" value="P:intracellular zinc ion homeostasis"/>
    <property type="evidence" value="ECO:0007669"/>
    <property type="project" value="TreeGrafter"/>
</dbReference>
<dbReference type="PANTHER" id="PTHR13414:SF9">
    <property type="entry name" value="PROTON-COUPLED ZINC ANTIPORTER SLC30A9, MITOCHONDRIAL"/>
    <property type="match status" value="1"/>
</dbReference>
<dbReference type="OrthoDB" id="435980at2759"/>
<evidence type="ECO:0000259" key="7">
    <source>
        <dbReference type="Pfam" id="PF01545"/>
    </source>
</evidence>
<dbReference type="GO" id="GO:0008324">
    <property type="term" value="F:monoatomic cation transmembrane transporter activity"/>
    <property type="evidence" value="ECO:0007669"/>
    <property type="project" value="InterPro"/>
</dbReference>
<name>A0A8J5QUA6_9HYME</name>
<sequence length="74" mass="8084">MENPDADHPYGYTNMKHVSSLISGVGIFCVGTGLSIYHGIHGILFPNPVESFYLAYLVLAGSLFVRRSNSVSCY</sequence>
<keyword evidence="2" id="KW-0813">Transport</keyword>
<protein>
    <recommendedName>
        <fullName evidence="7">Cation efflux protein transmembrane domain-containing protein</fullName>
    </recommendedName>
</protein>
<dbReference type="PANTHER" id="PTHR13414">
    <property type="entry name" value="HUEL-CATION TRANSPORTER"/>
    <property type="match status" value="1"/>
</dbReference>
<keyword evidence="5 6" id="KW-0472">Membrane</keyword>
<evidence type="ECO:0000313" key="8">
    <source>
        <dbReference type="EMBL" id="KAG8042710.1"/>
    </source>
</evidence>
<gene>
    <name evidence="8" type="ORF">G9C98_005349</name>
</gene>
<reference evidence="8" key="2">
    <citation type="submission" date="2021-04" db="EMBL/GenBank/DDBJ databases">
        <title>Genome-wide patterns of bracovirus chromosomal integration into multiple host tissues during parasitism.</title>
        <authorList>
            <person name="Chebbi M.A.C."/>
        </authorList>
    </citation>
    <scope>NUCLEOTIDE SEQUENCE</scope>
    <source>
        <tissue evidence="8">Whole body</tissue>
    </source>
</reference>
<evidence type="ECO:0000256" key="4">
    <source>
        <dbReference type="ARBA" id="ARBA00022989"/>
    </source>
</evidence>
<evidence type="ECO:0000256" key="1">
    <source>
        <dbReference type="ARBA" id="ARBA00004141"/>
    </source>
</evidence>
<keyword evidence="9" id="KW-1185">Reference proteome</keyword>
<feature type="transmembrane region" description="Helical" evidence="6">
    <location>
        <begin position="52"/>
        <end position="69"/>
    </location>
</feature>
<dbReference type="EMBL" id="JAAOIC020000001">
    <property type="protein sequence ID" value="KAG8042710.1"/>
    <property type="molecule type" value="Genomic_DNA"/>
</dbReference>
<evidence type="ECO:0000256" key="3">
    <source>
        <dbReference type="ARBA" id="ARBA00022692"/>
    </source>
</evidence>
<dbReference type="GO" id="GO:0005783">
    <property type="term" value="C:endoplasmic reticulum"/>
    <property type="evidence" value="ECO:0007669"/>
    <property type="project" value="TreeGrafter"/>
</dbReference>
<evidence type="ECO:0000256" key="5">
    <source>
        <dbReference type="ARBA" id="ARBA00023136"/>
    </source>
</evidence>
<dbReference type="AlphaFoldDB" id="A0A8J5QUA6"/>
<dbReference type="GO" id="GO:0016020">
    <property type="term" value="C:membrane"/>
    <property type="evidence" value="ECO:0007669"/>
    <property type="project" value="UniProtKB-SubCell"/>
</dbReference>
<reference evidence="8" key="1">
    <citation type="submission" date="2020-03" db="EMBL/GenBank/DDBJ databases">
        <authorList>
            <person name="Chebbi M.A."/>
            <person name="Drezen J.M."/>
        </authorList>
    </citation>
    <scope>NUCLEOTIDE SEQUENCE</scope>
    <source>
        <tissue evidence="8">Whole body</tissue>
    </source>
</reference>
<evidence type="ECO:0000256" key="6">
    <source>
        <dbReference type="SAM" id="Phobius"/>
    </source>
</evidence>
<dbReference type="InterPro" id="IPR058533">
    <property type="entry name" value="Cation_efflux_TM"/>
</dbReference>
<proteinExistence type="predicted"/>
<dbReference type="InterPro" id="IPR040177">
    <property type="entry name" value="SLC30A9"/>
</dbReference>
<keyword evidence="4 6" id="KW-1133">Transmembrane helix</keyword>
<organism evidence="8 9">
    <name type="scientific">Cotesia typhae</name>
    <dbReference type="NCBI Taxonomy" id="2053667"/>
    <lineage>
        <taxon>Eukaryota</taxon>
        <taxon>Metazoa</taxon>
        <taxon>Ecdysozoa</taxon>
        <taxon>Arthropoda</taxon>
        <taxon>Hexapoda</taxon>
        <taxon>Insecta</taxon>
        <taxon>Pterygota</taxon>
        <taxon>Neoptera</taxon>
        <taxon>Endopterygota</taxon>
        <taxon>Hymenoptera</taxon>
        <taxon>Apocrita</taxon>
        <taxon>Ichneumonoidea</taxon>
        <taxon>Braconidae</taxon>
        <taxon>Microgastrinae</taxon>
        <taxon>Cotesia</taxon>
    </lineage>
</organism>
<feature type="transmembrane region" description="Helical" evidence="6">
    <location>
        <begin position="21"/>
        <end position="40"/>
    </location>
</feature>